<feature type="transmembrane region" description="Helical" evidence="8">
    <location>
        <begin position="77"/>
        <end position="97"/>
    </location>
</feature>
<dbReference type="Proteomes" id="UP000185568">
    <property type="component" value="Unassembled WGS sequence"/>
</dbReference>
<dbReference type="InterPro" id="IPR003445">
    <property type="entry name" value="Cat_transpt"/>
</dbReference>
<dbReference type="EMBL" id="MSDU01000026">
    <property type="protein sequence ID" value="OLN22018.1"/>
    <property type="molecule type" value="Genomic_DNA"/>
</dbReference>
<dbReference type="Pfam" id="PF02386">
    <property type="entry name" value="TrkH"/>
    <property type="match status" value="1"/>
</dbReference>
<organism evidence="9 10">
    <name type="scientific">Domibacillus antri</name>
    <dbReference type="NCBI Taxonomy" id="1714264"/>
    <lineage>
        <taxon>Bacteria</taxon>
        <taxon>Bacillati</taxon>
        <taxon>Bacillota</taxon>
        <taxon>Bacilli</taxon>
        <taxon>Bacillales</taxon>
        <taxon>Bacillaceae</taxon>
        <taxon>Domibacillus</taxon>
    </lineage>
</organism>
<keyword evidence="6" id="KW-0406">Ion transport</keyword>
<evidence type="ECO:0000256" key="5">
    <source>
        <dbReference type="ARBA" id="ARBA00022989"/>
    </source>
</evidence>
<evidence type="ECO:0000256" key="4">
    <source>
        <dbReference type="ARBA" id="ARBA00022692"/>
    </source>
</evidence>
<evidence type="ECO:0000313" key="9">
    <source>
        <dbReference type="EMBL" id="OLN22018.1"/>
    </source>
</evidence>
<evidence type="ECO:0000256" key="3">
    <source>
        <dbReference type="ARBA" id="ARBA00022475"/>
    </source>
</evidence>
<evidence type="ECO:0000313" key="10">
    <source>
        <dbReference type="Proteomes" id="UP000185568"/>
    </source>
</evidence>
<keyword evidence="2" id="KW-0813">Transport</keyword>
<gene>
    <name evidence="9" type="ORF">BTO30_11860</name>
</gene>
<comment type="caution">
    <text evidence="9">The sequence shown here is derived from an EMBL/GenBank/DDBJ whole genome shotgun (WGS) entry which is preliminary data.</text>
</comment>
<evidence type="ECO:0000256" key="2">
    <source>
        <dbReference type="ARBA" id="ARBA00022448"/>
    </source>
</evidence>
<accession>A0A1Q8Q3W3</accession>
<name>A0A1Q8Q3W3_9BACI</name>
<keyword evidence="5 8" id="KW-1133">Transmembrane helix</keyword>
<dbReference type="GO" id="GO:0005886">
    <property type="term" value="C:plasma membrane"/>
    <property type="evidence" value="ECO:0007669"/>
    <property type="project" value="UniProtKB-SubCell"/>
</dbReference>
<feature type="transmembrane region" description="Helical" evidence="8">
    <location>
        <begin position="42"/>
        <end position="65"/>
    </location>
</feature>
<keyword evidence="4 8" id="KW-0812">Transmembrane</keyword>
<protein>
    <submittedName>
        <fullName evidence="9">Uncharacterized protein</fullName>
    </submittedName>
</protein>
<dbReference type="AlphaFoldDB" id="A0A1Q8Q3W3"/>
<comment type="subcellular location">
    <subcellularLocation>
        <location evidence="1">Cell membrane</location>
        <topology evidence="1">Multi-pass membrane protein</topology>
    </subcellularLocation>
</comment>
<evidence type="ECO:0000256" key="7">
    <source>
        <dbReference type="ARBA" id="ARBA00023136"/>
    </source>
</evidence>
<evidence type="ECO:0000256" key="8">
    <source>
        <dbReference type="SAM" id="Phobius"/>
    </source>
</evidence>
<evidence type="ECO:0000256" key="6">
    <source>
        <dbReference type="ARBA" id="ARBA00023065"/>
    </source>
</evidence>
<dbReference type="GO" id="GO:0008324">
    <property type="term" value="F:monoatomic cation transmembrane transporter activity"/>
    <property type="evidence" value="ECO:0007669"/>
    <property type="project" value="InterPro"/>
</dbReference>
<keyword evidence="3" id="KW-1003">Cell membrane</keyword>
<sequence length="130" mass="14673">MDMPVRKAIYYGFFHAVSNFNNAGFDLMGEYRSLTLYAEDPIITIIVCALIISGGIGFIVMNELFELRETRRLSLHTKVVLVTSVALTLGGMIFIFLLEFGNPKTLHPLSFHGKILAALYQSLLTRFIKR</sequence>
<dbReference type="PANTHER" id="PTHR32024:SF1">
    <property type="entry name" value="KTR SYSTEM POTASSIUM UPTAKE PROTEIN B"/>
    <property type="match status" value="1"/>
</dbReference>
<dbReference type="STRING" id="1714264.BTO30_11860"/>
<dbReference type="PANTHER" id="PTHR32024">
    <property type="entry name" value="TRK SYSTEM POTASSIUM UPTAKE PROTEIN TRKG-RELATED"/>
    <property type="match status" value="1"/>
</dbReference>
<keyword evidence="10" id="KW-1185">Reference proteome</keyword>
<proteinExistence type="predicted"/>
<keyword evidence="7 8" id="KW-0472">Membrane</keyword>
<dbReference type="GO" id="GO:0030001">
    <property type="term" value="P:metal ion transport"/>
    <property type="evidence" value="ECO:0007669"/>
    <property type="project" value="UniProtKB-ARBA"/>
</dbReference>
<reference evidence="9 10" key="1">
    <citation type="submission" date="2016-12" db="EMBL/GenBank/DDBJ databases">
        <title>Domibacillus antri genome sequencing.</title>
        <authorList>
            <person name="Verma A."/>
            <person name="Krishnamurthi S."/>
        </authorList>
    </citation>
    <scope>NUCLEOTIDE SEQUENCE [LARGE SCALE GENOMIC DNA]</scope>
    <source>
        <strain evidence="9 10">XD80</strain>
    </source>
</reference>
<evidence type="ECO:0000256" key="1">
    <source>
        <dbReference type="ARBA" id="ARBA00004651"/>
    </source>
</evidence>